<gene>
    <name evidence="2" type="ORF">TBOG_02264</name>
</gene>
<sequence length="206" mass="23110">MLRAVNEIRQHDGTLKLGKGVGMFTIVGVIVALIGAFVQSRRHRHRPAADIHMLWWMVLIVGVVSIIGAGYHVFDGERTAELIGYTRGDGGFQWENAMGDLAIGVVGLMAYRFRGHFWLATIVVLTIQYVGDAAGHIYYWVVENNTNPYNIGVPLWTDILLPIVMWALYAWSWHSNGDAVRKVSLSHRARRRSPARCRPAYGPATR</sequence>
<accession>A0A9P2M4J3</accession>
<feature type="transmembrane region" description="Helical" evidence="1">
    <location>
        <begin position="118"/>
        <end position="141"/>
    </location>
</feature>
<dbReference type="InterPro" id="IPR046740">
    <property type="entry name" value="DUF6790"/>
</dbReference>
<keyword evidence="1" id="KW-0812">Transmembrane</keyword>
<reference evidence="3" key="1">
    <citation type="submission" date="2009-03" db="EMBL/GenBank/DDBJ databases">
        <title>The Genome Sequence of Mycobacterium africanum strain K85 (originally listed here as Mycobacterium tuberculosis).</title>
        <authorList>
            <consortium name="The Broad Institute Genome Sequencing Platform"/>
            <person name="Small P."/>
            <person name="Gagneaux S."/>
            <person name="Hopewell P."/>
            <person name="Young S.K."/>
            <person name="Kodira C.D."/>
            <person name="Zeng Q."/>
            <person name="Koehrsen M."/>
            <person name="Alvarado L."/>
            <person name="Berlin A."/>
            <person name="Borenstein D."/>
            <person name="Chen Z."/>
            <person name="Engels R."/>
            <person name="Freedman E."/>
            <person name="Gellesch M."/>
            <person name="Goldberg J."/>
            <person name="Griggs A."/>
            <person name="Gujja S."/>
            <person name="Heiman D."/>
            <person name="Hepburn T."/>
            <person name="Howarth C."/>
            <person name="Jen D."/>
            <person name="Larson L."/>
            <person name="Lewis B."/>
            <person name="Mehta T."/>
            <person name="Park D."/>
            <person name="Pearson M."/>
            <person name="Roberts A."/>
            <person name="Saif S."/>
            <person name="Shea T."/>
            <person name="Shenoy N."/>
            <person name="Sisk P."/>
            <person name="Stolte C."/>
            <person name="Sykes S."/>
            <person name="Walk T."/>
            <person name="White J."/>
            <person name="Yandava C."/>
            <person name="Nusbaum C."/>
            <person name="Galagan J."/>
            <person name="Birren B."/>
        </authorList>
    </citation>
    <scope>NUCLEOTIDE SEQUENCE [LARGE SCALE GENOMIC DNA]</scope>
    <source>
        <strain evidence="3">K85</strain>
    </source>
</reference>
<name>A0A9P2M4J3_MYCTX</name>
<evidence type="ECO:0000256" key="1">
    <source>
        <dbReference type="SAM" id="Phobius"/>
    </source>
</evidence>
<evidence type="ECO:0000313" key="2">
    <source>
        <dbReference type="EMBL" id="EFD43429.2"/>
    </source>
</evidence>
<feature type="transmembrane region" description="Helical" evidence="1">
    <location>
        <begin position="51"/>
        <end position="74"/>
    </location>
</feature>
<dbReference type="Proteomes" id="UP000005088">
    <property type="component" value="Unassembled WGS sequence"/>
</dbReference>
<evidence type="ECO:0000313" key="3">
    <source>
        <dbReference type="Proteomes" id="UP000005088"/>
    </source>
</evidence>
<dbReference type="Pfam" id="PF20589">
    <property type="entry name" value="DUF6790"/>
    <property type="match status" value="1"/>
</dbReference>
<protein>
    <submittedName>
        <fullName evidence="2">Membrane protein</fullName>
    </submittedName>
</protein>
<organism evidence="2 3">
    <name type="scientific">Mycobacterium tuberculosis variant africanum K85</name>
    <dbReference type="NCBI Taxonomy" id="611304"/>
    <lineage>
        <taxon>Bacteria</taxon>
        <taxon>Bacillati</taxon>
        <taxon>Actinomycetota</taxon>
        <taxon>Actinomycetes</taxon>
        <taxon>Mycobacteriales</taxon>
        <taxon>Mycobacteriaceae</taxon>
        <taxon>Mycobacterium</taxon>
        <taxon>Mycobacterium tuberculosis complex</taxon>
    </lineage>
</organism>
<dbReference type="AlphaFoldDB" id="A0A9P2M4J3"/>
<feature type="transmembrane region" description="Helical" evidence="1">
    <location>
        <begin position="20"/>
        <end position="39"/>
    </location>
</feature>
<keyword evidence="1" id="KW-1133">Transmembrane helix</keyword>
<proteinExistence type="predicted"/>
<keyword evidence="1" id="KW-0472">Membrane</keyword>
<dbReference type="EMBL" id="GG663503">
    <property type="protein sequence ID" value="EFD43429.2"/>
    <property type="molecule type" value="Genomic_DNA"/>
</dbReference>
<feature type="transmembrane region" description="Helical" evidence="1">
    <location>
        <begin position="153"/>
        <end position="172"/>
    </location>
</feature>